<feature type="domain" description="Lumazine-binding" evidence="15">
    <location>
        <begin position="706"/>
        <end position="804"/>
    </location>
</feature>
<dbReference type="InterPro" id="IPR028581">
    <property type="entry name" value="DeoC_typeI"/>
</dbReference>
<evidence type="ECO:0000256" key="6">
    <source>
        <dbReference type="ARBA" id="ARBA00013950"/>
    </source>
</evidence>
<dbReference type="CDD" id="cd00959">
    <property type="entry name" value="DeoC"/>
    <property type="match status" value="2"/>
</dbReference>
<accession>A0A8J5IN31</accession>
<dbReference type="GO" id="GO:0009264">
    <property type="term" value="P:deoxyribonucleotide catabolic process"/>
    <property type="evidence" value="ECO:0007669"/>
    <property type="project" value="InterPro"/>
</dbReference>
<comment type="catalytic activity">
    <reaction evidence="14">
        <text>2-deoxy-D-ribose 5-phosphate = D-glyceraldehyde 3-phosphate + acetaldehyde</text>
        <dbReference type="Rhea" id="RHEA:12821"/>
        <dbReference type="ChEBI" id="CHEBI:15343"/>
        <dbReference type="ChEBI" id="CHEBI:59776"/>
        <dbReference type="ChEBI" id="CHEBI:62877"/>
        <dbReference type="EC" id="4.1.2.4"/>
    </reaction>
</comment>
<keyword evidence="8" id="KW-0686">Riboflavin biosynthesis</keyword>
<evidence type="ECO:0000256" key="14">
    <source>
        <dbReference type="ARBA" id="ARBA00048791"/>
    </source>
</evidence>
<dbReference type="PANTHER" id="PTHR10889:SF1">
    <property type="entry name" value="DEOXYRIBOSE-PHOSPHATE ALDOLASE"/>
    <property type="match status" value="1"/>
</dbReference>
<dbReference type="Pfam" id="PF00677">
    <property type="entry name" value="Lum_binding"/>
    <property type="match status" value="2"/>
</dbReference>
<dbReference type="NCBIfam" id="TIGR00126">
    <property type="entry name" value="deoC"/>
    <property type="match status" value="2"/>
</dbReference>
<evidence type="ECO:0000313" key="16">
    <source>
        <dbReference type="EMBL" id="KAG6959514.1"/>
    </source>
</evidence>
<evidence type="ECO:0000256" key="9">
    <source>
        <dbReference type="ARBA" id="ARBA00022679"/>
    </source>
</evidence>
<evidence type="ECO:0000256" key="11">
    <source>
        <dbReference type="ARBA" id="ARBA00023239"/>
    </source>
</evidence>
<dbReference type="NCBIfam" id="TIGR00187">
    <property type="entry name" value="ribE"/>
    <property type="match status" value="1"/>
</dbReference>
<dbReference type="InterPro" id="IPR002915">
    <property type="entry name" value="DeoC/FbaB/LacD_aldolase"/>
</dbReference>
<evidence type="ECO:0000256" key="2">
    <source>
        <dbReference type="ARBA" id="ARBA00004887"/>
    </source>
</evidence>
<comment type="function">
    <text evidence="1">Catalyzes the dismutation of two molecules of 6,7-dimethyl-8-ribityllumazine, resulting in the formation of riboflavin and 5-amino-6-(D-ribitylamino)uracil.</text>
</comment>
<dbReference type="PANTHER" id="PTHR10889">
    <property type="entry name" value="DEOXYRIBOSE-PHOSPHATE ALDOLASE"/>
    <property type="match status" value="1"/>
</dbReference>
<protein>
    <recommendedName>
        <fullName evidence="6">Riboflavin synthase</fullName>
        <ecNumber evidence="5">2.5.1.9</ecNumber>
        <ecNumber evidence="4">4.1.2.4</ecNumber>
    </recommendedName>
    <alternativeName>
        <fullName evidence="13">2-deoxy-D-ribose 5-phosphate aldolase</fullName>
    </alternativeName>
</protein>
<dbReference type="PROSITE" id="PS51177">
    <property type="entry name" value="LUMAZINE_BIND"/>
    <property type="match status" value="2"/>
</dbReference>
<dbReference type="EC" id="4.1.2.4" evidence="4"/>
<dbReference type="FunFam" id="2.40.30.20:FF:000003">
    <property type="entry name" value="Riboflavin synthase, alpha subunit"/>
    <property type="match status" value="1"/>
</dbReference>
<dbReference type="GO" id="GO:0009231">
    <property type="term" value="P:riboflavin biosynthetic process"/>
    <property type="evidence" value="ECO:0007669"/>
    <property type="project" value="UniProtKB-KW"/>
</dbReference>
<dbReference type="CDD" id="cd00402">
    <property type="entry name" value="Riboflavin_synthase_like"/>
    <property type="match status" value="1"/>
</dbReference>
<keyword evidence="11" id="KW-0456">Lyase</keyword>
<keyword evidence="10" id="KW-0677">Repeat</keyword>
<keyword evidence="9" id="KW-0808">Transferase</keyword>
<dbReference type="NCBIfam" id="NF006767">
    <property type="entry name" value="PRK09289.1"/>
    <property type="match status" value="1"/>
</dbReference>
<dbReference type="Proteomes" id="UP000709295">
    <property type="component" value="Unassembled WGS sequence"/>
</dbReference>
<gene>
    <name evidence="16" type="ORF">JG688_00010031</name>
</gene>
<comment type="pathway">
    <text evidence="2">Cofactor biosynthesis; riboflavin biosynthesis; riboflavin from 2-hydroxy-3-oxobutyl phosphate and 5-amino-6-(D-ribitylamino)uracil: step 2/2.</text>
</comment>
<evidence type="ECO:0000313" key="17">
    <source>
        <dbReference type="Proteomes" id="UP000709295"/>
    </source>
</evidence>
<dbReference type="EMBL" id="JAENGY010000607">
    <property type="protein sequence ID" value="KAG6959514.1"/>
    <property type="molecule type" value="Genomic_DNA"/>
</dbReference>
<comment type="caution">
    <text evidence="16">The sequence shown here is derived from an EMBL/GenBank/DDBJ whole genome shotgun (WGS) entry which is preliminary data.</text>
</comment>
<dbReference type="Pfam" id="PF01791">
    <property type="entry name" value="DeoC"/>
    <property type="match status" value="2"/>
</dbReference>
<feature type="domain" description="Lumazine-binding" evidence="15">
    <location>
        <begin position="600"/>
        <end position="705"/>
    </location>
</feature>
<dbReference type="GO" id="GO:0005737">
    <property type="term" value="C:cytoplasm"/>
    <property type="evidence" value="ECO:0007669"/>
    <property type="project" value="InterPro"/>
</dbReference>
<keyword evidence="7" id="KW-0963">Cytoplasm</keyword>
<evidence type="ECO:0000259" key="15">
    <source>
        <dbReference type="PROSITE" id="PS51177"/>
    </source>
</evidence>
<evidence type="ECO:0000256" key="5">
    <source>
        <dbReference type="ARBA" id="ARBA00012827"/>
    </source>
</evidence>
<dbReference type="FunFam" id="3.20.20.70:FF:000044">
    <property type="entry name" value="Deoxyribose-phosphate aldolase"/>
    <property type="match status" value="2"/>
</dbReference>
<reference evidence="16" key="1">
    <citation type="submission" date="2021-01" db="EMBL/GenBank/DDBJ databases">
        <title>Phytophthora aleatoria, a newly-described species from Pinus radiata is distinct from Phytophthora cactorum isolates based on comparative genomics.</title>
        <authorList>
            <person name="Mcdougal R."/>
            <person name="Panda P."/>
            <person name="Williams N."/>
            <person name="Studholme D.J."/>
        </authorList>
    </citation>
    <scope>NUCLEOTIDE SEQUENCE</scope>
    <source>
        <strain evidence="16">NZFS 4037</strain>
    </source>
</reference>
<dbReference type="InterPro" id="IPR026017">
    <property type="entry name" value="Lumazine-bd_dom"/>
</dbReference>
<dbReference type="HAMAP" id="MF_00114">
    <property type="entry name" value="DeoC_type1"/>
    <property type="match status" value="2"/>
</dbReference>
<evidence type="ECO:0000256" key="13">
    <source>
        <dbReference type="ARBA" id="ARBA00032755"/>
    </source>
</evidence>
<dbReference type="EC" id="2.5.1.9" evidence="5"/>
<sequence>MPANLTTPFQGGHDVKYGLEVVKRDPETSNVLSVACKFCIKFGREAKLNAKRQRTTNVHNFRFPFRTDNYKRHHEACHTTRWKQYLDASDAEKEAFFSTDVPQDAPERRVPQVAPDCSRIINQYVDHTLLKADAQPSEIKTLCQEAVQYSFCTVCVNASYASLARKTLDELKESSKPHVKVCCVVGFPLGATTTATKAFEAQQCLDAGAEEIDMVINVGMLQAGEYDFVLRDICAVVAVCKERGGISKVILETALLSPEQIRKASELAIAAGADFIKTSTGFSTRGASEEDVKLMASIAEPAGKKVKASGGIRSAADAQKLITLGATRLGTSAGVEIAQGEHRRRGSGAGPVTVRGVKICDVWQLKLTSDEVIGAFSTNRIAADAQPSQIKTLCQEAARYSFCTVCVNSSYASLARKTLDELKDSSKPHVKVCCAVGFPLGAATTATKAFEAQQCLDAGAEEIDMVINVGMLQAGEYDFVLGDIRAVVAVCKERGAISKVILETALLSPEQIRKASELAIAAGADFIKTSTGFSTRGASEEDVKLMTSIAKPAGKQVKASGGIRSAADAEKMIVLGATRLGTSAGVKIAQEELIFGLSTMFTGIIEEIGTVVSMQERNDLLLWNGERGTGFELVVHVKVALEGAYLGCSIAVNGTCLTATSIDEDRVAFGVAPETLRRTNLGELKAGNKVNVERSMGVDARNSGHFVQGHVDGTGAILSFTREDDSLWVKISTTPEILRDIVTKGYIAIDGTSLTVCEVDRTQGWFSIMLISHTQNHIILPLKKVGDRVNLEPDVLGKYAARSMGGVLERVDALENQLQFTKRVTAGLTVIAAALAVALLRK</sequence>
<dbReference type="GO" id="GO:0004746">
    <property type="term" value="F:riboflavin synthase activity"/>
    <property type="evidence" value="ECO:0007669"/>
    <property type="project" value="UniProtKB-EC"/>
</dbReference>
<evidence type="ECO:0000256" key="12">
    <source>
        <dbReference type="ARBA" id="ARBA00023270"/>
    </source>
</evidence>
<dbReference type="InterPro" id="IPR011343">
    <property type="entry name" value="DeoC"/>
</dbReference>
<evidence type="ECO:0000256" key="4">
    <source>
        <dbReference type="ARBA" id="ARBA00012515"/>
    </source>
</evidence>
<name>A0A8J5IN31_9STRA</name>
<dbReference type="AlphaFoldDB" id="A0A8J5IN31"/>
<evidence type="ECO:0000256" key="8">
    <source>
        <dbReference type="ARBA" id="ARBA00022619"/>
    </source>
</evidence>
<dbReference type="GO" id="GO:0016052">
    <property type="term" value="P:carbohydrate catabolic process"/>
    <property type="evidence" value="ECO:0007669"/>
    <property type="project" value="TreeGrafter"/>
</dbReference>
<dbReference type="GO" id="GO:0004139">
    <property type="term" value="F:deoxyribose-phosphate aldolase activity"/>
    <property type="evidence" value="ECO:0007669"/>
    <property type="project" value="UniProtKB-EC"/>
</dbReference>
<keyword evidence="12" id="KW-0704">Schiff base</keyword>
<evidence type="ECO:0000256" key="3">
    <source>
        <dbReference type="ARBA" id="ARBA00010936"/>
    </source>
</evidence>
<evidence type="ECO:0000256" key="1">
    <source>
        <dbReference type="ARBA" id="ARBA00002803"/>
    </source>
</evidence>
<organism evidence="16 17">
    <name type="scientific">Phytophthora aleatoria</name>
    <dbReference type="NCBI Taxonomy" id="2496075"/>
    <lineage>
        <taxon>Eukaryota</taxon>
        <taxon>Sar</taxon>
        <taxon>Stramenopiles</taxon>
        <taxon>Oomycota</taxon>
        <taxon>Peronosporomycetes</taxon>
        <taxon>Peronosporales</taxon>
        <taxon>Peronosporaceae</taxon>
        <taxon>Phytophthora</taxon>
    </lineage>
</organism>
<keyword evidence="17" id="KW-1185">Reference proteome</keyword>
<dbReference type="InterPro" id="IPR001783">
    <property type="entry name" value="Lumazine-bd"/>
</dbReference>
<evidence type="ECO:0000256" key="7">
    <source>
        <dbReference type="ARBA" id="ARBA00022490"/>
    </source>
</evidence>
<dbReference type="SMART" id="SM01133">
    <property type="entry name" value="DeoC"/>
    <property type="match status" value="2"/>
</dbReference>
<proteinExistence type="inferred from homology"/>
<dbReference type="FunFam" id="2.40.30.20:FF:000004">
    <property type="entry name" value="Riboflavin synthase, alpha subunit"/>
    <property type="match status" value="1"/>
</dbReference>
<evidence type="ECO:0000256" key="10">
    <source>
        <dbReference type="ARBA" id="ARBA00022737"/>
    </source>
</evidence>
<comment type="similarity">
    <text evidence="3">Belongs to the DeoC/FbaB aldolase family. DeoC type 1 subfamily.</text>
</comment>